<dbReference type="GO" id="GO:0006621">
    <property type="term" value="P:protein retention in ER lumen"/>
    <property type="evidence" value="ECO:0007669"/>
    <property type="project" value="TreeGrafter"/>
</dbReference>
<evidence type="ECO:0000256" key="3">
    <source>
        <dbReference type="ARBA" id="ARBA00010609"/>
    </source>
</evidence>
<dbReference type="GO" id="GO:0005783">
    <property type="term" value="C:endoplasmic reticulum"/>
    <property type="evidence" value="ECO:0007669"/>
    <property type="project" value="GOC"/>
</dbReference>
<reference evidence="14" key="1">
    <citation type="submission" date="2023-06" db="EMBL/GenBank/DDBJ databases">
        <title>Genomic analysis of the entomopathogenic nematode Steinernema hermaphroditum.</title>
        <authorList>
            <person name="Schwarz E.M."/>
            <person name="Heppert J.K."/>
            <person name="Baniya A."/>
            <person name="Schwartz H.T."/>
            <person name="Tan C.-H."/>
            <person name="Antoshechkin I."/>
            <person name="Sternberg P.W."/>
            <person name="Goodrich-Blair H."/>
            <person name="Dillman A.R."/>
        </authorList>
    </citation>
    <scope>NUCLEOTIDE SEQUENCE</scope>
    <source>
        <strain evidence="14">PS9179</strain>
        <tissue evidence="14">Whole animal</tissue>
    </source>
</reference>
<dbReference type="InterPro" id="IPR011707">
    <property type="entry name" value="Cu-oxidase-like_N"/>
</dbReference>
<dbReference type="GO" id="GO:0005507">
    <property type="term" value="F:copper ion binding"/>
    <property type="evidence" value="ECO:0007669"/>
    <property type="project" value="InterPro"/>
</dbReference>
<dbReference type="Pfam" id="PF00394">
    <property type="entry name" value="Cu-oxidase"/>
    <property type="match status" value="1"/>
</dbReference>
<organism evidence="14 15">
    <name type="scientific">Steinernema hermaphroditum</name>
    <dbReference type="NCBI Taxonomy" id="289476"/>
    <lineage>
        <taxon>Eukaryota</taxon>
        <taxon>Metazoa</taxon>
        <taxon>Ecdysozoa</taxon>
        <taxon>Nematoda</taxon>
        <taxon>Chromadorea</taxon>
        <taxon>Rhabditida</taxon>
        <taxon>Tylenchina</taxon>
        <taxon>Panagrolaimomorpha</taxon>
        <taxon>Strongyloidoidea</taxon>
        <taxon>Steinernematidae</taxon>
        <taxon>Steinernema</taxon>
    </lineage>
</organism>
<evidence type="ECO:0000259" key="11">
    <source>
        <dbReference type="Pfam" id="PF00394"/>
    </source>
</evidence>
<keyword evidence="10" id="KW-0732">Signal</keyword>
<keyword evidence="5" id="KW-0479">Metal-binding</keyword>
<keyword evidence="4 9" id="KW-0812">Transmembrane</keyword>
<dbReference type="Gene3D" id="2.60.40.420">
    <property type="entry name" value="Cupredoxins - blue copper proteins"/>
    <property type="match status" value="3"/>
</dbReference>
<dbReference type="PROSITE" id="PS00080">
    <property type="entry name" value="MULTICOPPER_OXIDASE2"/>
    <property type="match status" value="1"/>
</dbReference>
<feature type="domain" description="Plastocyanin-like" evidence="11">
    <location>
        <begin position="289"/>
        <end position="398"/>
    </location>
</feature>
<dbReference type="PANTHER" id="PTHR10743:SF0">
    <property type="entry name" value="PROTEIN RER1"/>
    <property type="match status" value="1"/>
</dbReference>
<evidence type="ECO:0000256" key="10">
    <source>
        <dbReference type="SAM" id="SignalP"/>
    </source>
</evidence>
<feature type="domain" description="Plastocyanin-like" evidence="13">
    <location>
        <begin position="108"/>
        <end position="213"/>
    </location>
</feature>
<protein>
    <submittedName>
        <fullName evidence="14">Uncharacterized protein</fullName>
    </submittedName>
</protein>
<accession>A0AA39HMU9</accession>
<gene>
    <name evidence="14" type="ORF">QR680_003506</name>
</gene>
<comment type="subcellular location">
    <subcellularLocation>
        <location evidence="1">Membrane</location>
        <topology evidence="1">Multi-pass membrane protein</topology>
    </subcellularLocation>
</comment>
<comment type="caution">
    <text evidence="14">The sequence shown here is derived from an EMBL/GenBank/DDBJ whole genome shotgun (WGS) entry which is preliminary data.</text>
</comment>
<dbReference type="Pfam" id="PF03248">
    <property type="entry name" value="Rer1"/>
    <property type="match status" value="1"/>
</dbReference>
<keyword evidence="6 9" id="KW-1133">Transmembrane helix</keyword>
<dbReference type="Proteomes" id="UP001175271">
    <property type="component" value="Unassembled WGS sequence"/>
</dbReference>
<dbReference type="GO" id="GO:0016491">
    <property type="term" value="F:oxidoreductase activity"/>
    <property type="evidence" value="ECO:0007669"/>
    <property type="project" value="UniProtKB-KW"/>
</dbReference>
<name>A0AA39HMU9_9BILA</name>
<evidence type="ECO:0000256" key="2">
    <source>
        <dbReference type="ARBA" id="ARBA00006070"/>
    </source>
</evidence>
<evidence type="ECO:0000256" key="7">
    <source>
        <dbReference type="ARBA" id="ARBA00023002"/>
    </source>
</evidence>
<keyword evidence="15" id="KW-1185">Reference proteome</keyword>
<evidence type="ECO:0000256" key="1">
    <source>
        <dbReference type="ARBA" id="ARBA00004141"/>
    </source>
</evidence>
<evidence type="ECO:0000256" key="9">
    <source>
        <dbReference type="SAM" id="Phobius"/>
    </source>
</evidence>
<evidence type="ECO:0000256" key="4">
    <source>
        <dbReference type="ARBA" id="ARBA00022692"/>
    </source>
</evidence>
<comment type="similarity">
    <text evidence="2">Belongs to the RER1 family.</text>
</comment>
<proteinExistence type="inferred from homology"/>
<feature type="chain" id="PRO_5041319737" evidence="10">
    <location>
        <begin position="17"/>
        <end position="924"/>
    </location>
</feature>
<dbReference type="Pfam" id="PF07732">
    <property type="entry name" value="Cu-oxidase_3"/>
    <property type="match status" value="1"/>
</dbReference>
<dbReference type="GO" id="GO:0006890">
    <property type="term" value="P:retrograde vesicle-mediated transport, Golgi to endoplasmic reticulum"/>
    <property type="evidence" value="ECO:0007669"/>
    <property type="project" value="TreeGrafter"/>
</dbReference>
<dbReference type="GO" id="GO:0000139">
    <property type="term" value="C:Golgi membrane"/>
    <property type="evidence" value="ECO:0007669"/>
    <property type="project" value="TreeGrafter"/>
</dbReference>
<evidence type="ECO:0000256" key="5">
    <source>
        <dbReference type="ARBA" id="ARBA00022723"/>
    </source>
</evidence>
<dbReference type="PANTHER" id="PTHR10743">
    <property type="entry name" value="PROTEIN RER1"/>
    <property type="match status" value="1"/>
</dbReference>
<evidence type="ECO:0000259" key="12">
    <source>
        <dbReference type="Pfam" id="PF07731"/>
    </source>
</evidence>
<dbReference type="InterPro" id="IPR008972">
    <property type="entry name" value="Cupredoxin"/>
</dbReference>
<dbReference type="InterPro" id="IPR011706">
    <property type="entry name" value="Cu-oxidase_C"/>
</dbReference>
<comment type="similarity">
    <text evidence="3">Belongs to the multicopper oxidase family.</text>
</comment>
<dbReference type="InterPro" id="IPR002355">
    <property type="entry name" value="Cu_oxidase_Cu_BS"/>
</dbReference>
<evidence type="ECO:0000256" key="6">
    <source>
        <dbReference type="ARBA" id="ARBA00022989"/>
    </source>
</evidence>
<keyword evidence="7" id="KW-0560">Oxidoreductase</keyword>
<dbReference type="Pfam" id="PF07731">
    <property type="entry name" value="Cu-oxidase_2"/>
    <property type="match status" value="1"/>
</dbReference>
<dbReference type="AlphaFoldDB" id="A0AA39HMU9"/>
<feature type="domain" description="Plastocyanin-like" evidence="12">
    <location>
        <begin position="542"/>
        <end position="687"/>
    </location>
</feature>
<dbReference type="EMBL" id="JAUCMV010000003">
    <property type="protein sequence ID" value="KAK0407638.1"/>
    <property type="molecule type" value="Genomic_DNA"/>
</dbReference>
<sequence length="924" mass="106305">MLHPIFILFYLGFASAWQKYAEELKMSPNVPGNKDLYEFDLVVAHKQTMTRIKDEYNHIEVIDYKPDERAFYGRNHSQLGGCFDDGILLPNALDGNTNSEVLDDLILFDGRHKHIVTINGRSPGKTIVVPYNSEVVMRVKNRLLLEGVSMHLHGLDKKDLWHTDGVAFLQQCPISTGSNFAYRFIADFPGTHWYHGHLMTDRGEGLVGGFVIIKAGETYPNPFGGKRFEFGKIRQYYVLFQDWPVAESAVTWYSQRDRAMKWLYGFDNNKQCWAPTRRYDGSNVGGSVPISTILVNDKGWQSQEDIKSRPSALPLETFRIIEEEEIIFRLVSGTVAQELMITFEDHEMYIIAADGVEIIPKKVDKIVIFSGERYDILLKGKQKAKRKVYPIVIETLEHFNWNWTTRKPYYGLAKLEYEESILKETDEVDWEYSKCSKKSPCLVANCPFAKFPPKFPYACKGLHSHELESANIPKEDQDIIQQKNFTEGFEEHFINMHYDAHVNGWMFKMPRAMPYFNEDNMAQYADWCDPVKCNATANRDTKGCHCFYHLNITLGNIVQLTIYNMGDGGKLGKGYTHPFHIHGTHFYVVKAGYPNYDEDGMVTSMNSDIPCSDMNTKCNGLKWTNPGWLNGNIEGMHKKPSFRDTVVLPVGGYVVLRFRATNPGWFFAHCHLELHTMGGMAFGIKVGTTEEMAKPPSSFPHHCGDYEPESVAHLRRGIVQSIIAKEAIMDESDIRDQPSVVSRFFSSLAIKYQYYLDCLTPFTAVRWAIAISTIIIFCLRIFTIQGFYIVTYALFIYYLNMFLAFLTPRVDPALDFDSEDEDGPVLPKSNNEEFRPFMRRLPEFKFWLSTMKSTLIAFGCTFFEVFDVPVFWPILVMYFFVLFFLTMKRQIMHMIKYRYIPFTVGKPKMHGRDDTGAVVQASAI</sequence>
<dbReference type="InterPro" id="IPR001117">
    <property type="entry name" value="Cu-oxidase_2nd"/>
</dbReference>
<dbReference type="SUPFAM" id="SSF49503">
    <property type="entry name" value="Cupredoxins"/>
    <property type="match status" value="3"/>
</dbReference>
<evidence type="ECO:0000256" key="8">
    <source>
        <dbReference type="ARBA" id="ARBA00023136"/>
    </source>
</evidence>
<evidence type="ECO:0000259" key="13">
    <source>
        <dbReference type="Pfam" id="PF07732"/>
    </source>
</evidence>
<feature type="signal peptide" evidence="10">
    <location>
        <begin position="1"/>
        <end position="16"/>
    </location>
</feature>
<feature type="transmembrane region" description="Helical" evidence="9">
    <location>
        <begin position="767"/>
        <end position="799"/>
    </location>
</feature>
<dbReference type="CDD" id="cd13905">
    <property type="entry name" value="CuRO_3_tcLLC2_insect_like"/>
    <property type="match status" value="1"/>
</dbReference>
<keyword evidence="8 9" id="KW-0472">Membrane</keyword>
<evidence type="ECO:0000313" key="15">
    <source>
        <dbReference type="Proteomes" id="UP001175271"/>
    </source>
</evidence>
<evidence type="ECO:0000313" key="14">
    <source>
        <dbReference type="EMBL" id="KAK0407638.1"/>
    </source>
</evidence>
<dbReference type="InterPro" id="IPR004932">
    <property type="entry name" value="Rer1"/>
</dbReference>
<feature type="transmembrane region" description="Helical" evidence="9">
    <location>
        <begin position="870"/>
        <end position="887"/>
    </location>
</feature>